<evidence type="ECO:0000313" key="8">
    <source>
        <dbReference type="EMBL" id="HBP28326.1"/>
    </source>
</evidence>
<dbReference type="Pfam" id="PF18158">
    <property type="entry name" value="AidB_N"/>
    <property type="match status" value="1"/>
</dbReference>
<dbReference type="SUPFAM" id="SSF47203">
    <property type="entry name" value="Acyl-CoA dehydrogenase C-terminal domain-like"/>
    <property type="match status" value="1"/>
</dbReference>
<dbReference type="PROSITE" id="PS00073">
    <property type="entry name" value="ACYL_COA_DH_2"/>
    <property type="match status" value="1"/>
</dbReference>
<reference evidence="8 9" key="1">
    <citation type="journal article" date="2018" name="Nat. Biotechnol.">
        <title>A standardized bacterial taxonomy based on genome phylogeny substantially revises the tree of life.</title>
        <authorList>
            <person name="Parks D.H."/>
            <person name="Chuvochina M."/>
            <person name="Waite D.W."/>
            <person name="Rinke C."/>
            <person name="Skarshewski A."/>
            <person name="Chaumeil P.A."/>
            <person name="Hugenholtz P."/>
        </authorList>
    </citation>
    <scope>NUCLEOTIDE SEQUENCE [LARGE SCALE GENOMIC DNA]</scope>
    <source>
        <strain evidence="8">UBA10707</strain>
    </source>
</reference>
<dbReference type="InterPro" id="IPR052904">
    <property type="entry name" value="Acyl-CoA_dehydrogenase-like"/>
</dbReference>
<evidence type="ECO:0000259" key="6">
    <source>
        <dbReference type="Pfam" id="PF02770"/>
    </source>
</evidence>
<keyword evidence="4" id="KW-0274">FAD</keyword>
<dbReference type="SUPFAM" id="SSF56645">
    <property type="entry name" value="Acyl-CoA dehydrogenase NM domain-like"/>
    <property type="match status" value="1"/>
</dbReference>
<proteinExistence type="inferred from homology"/>
<feature type="domain" description="Adaptive response protein AidB N-terminal" evidence="7">
    <location>
        <begin position="11"/>
        <end position="161"/>
    </location>
</feature>
<dbReference type="InterPro" id="IPR041504">
    <property type="entry name" value="AidB_N"/>
</dbReference>
<dbReference type="GO" id="GO:0003995">
    <property type="term" value="F:acyl-CoA dehydrogenase activity"/>
    <property type="evidence" value="ECO:0007669"/>
    <property type="project" value="InterPro"/>
</dbReference>
<evidence type="ECO:0000259" key="5">
    <source>
        <dbReference type="Pfam" id="PF00441"/>
    </source>
</evidence>
<evidence type="ECO:0000256" key="4">
    <source>
        <dbReference type="ARBA" id="ARBA00022827"/>
    </source>
</evidence>
<dbReference type="EMBL" id="DOEK01000004">
    <property type="protein sequence ID" value="HBP28326.1"/>
    <property type="molecule type" value="Genomic_DNA"/>
</dbReference>
<gene>
    <name evidence="8" type="ORF">DD666_02785</name>
</gene>
<comment type="caution">
    <text evidence="8">The sequence shown here is derived from an EMBL/GenBank/DDBJ whole genome shotgun (WGS) entry which is preliminary data.</text>
</comment>
<dbReference type="Pfam" id="PF00441">
    <property type="entry name" value="Acyl-CoA_dh_1"/>
    <property type="match status" value="1"/>
</dbReference>
<dbReference type="Gene3D" id="6.10.250.600">
    <property type="match status" value="1"/>
</dbReference>
<feature type="domain" description="Acyl-CoA dehydrogenase/oxidase C-terminal" evidence="5">
    <location>
        <begin position="282"/>
        <end position="436"/>
    </location>
</feature>
<name>A0A356LBF9_9BURK</name>
<sequence length="541" mass="59592">MVTTTFITPDNQVPDLEDYNLFNCDPALREALDAFSAADAKQACQSYGERLGSKHVLQLAQLANINGPQAAIFTRTGERQDVVTFDPAWHSLLAMLFDMGVHSAAWQDDQHVRRAALFYLHAQTEAGSLCPVTMTFAAVAALQDQPLFGQLAPLLYSRDYDGANAPISQKRSMMIGMGMTERQGGSDVRSNTTRAVAIGHSEPVYELHGHKWFFSSPMSDAHLVLAYEQAQLSCFYLPRWRPDGSMNTVHIQRLKNKLGNRSNASAEVTFDGAWALRVGEQGAGIPTILRMVNQTRLDCVLGSAGLLRQGLVQAMHHTRYRMAFGKRLADQPLMQAVLCDLAIESEAALWLGMALAHAVTQQNDPIQKAFLRIVAPAAKFWVCKRSIAAIAECMEVWGGNGYIEDAPLARLLREAPVNSIWEGSGNVMCLDVLRALSRDPDGAALLLEHLADDCRADPVLSQAMVQLKQWLSESGDVQQSRARAITQRLVLLVQATLLYRHAPAWLAEAFVRARFEESAGVFGASIYTDAVAILERAYRPV</sequence>
<evidence type="ECO:0000256" key="3">
    <source>
        <dbReference type="ARBA" id="ARBA00022630"/>
    </source>
</evidence>
<evidence type="ECO:0000313" key="9">
    <source>
        <dbReference type="Proteomes" id="UP000264036"/>
    </source>
</evidence>
<dbReference type="InterPro" id="IPR009075">
    <property type="entry name" value="AcylCo_DH/oxidase_C"/>
</dbReference>
<accession>A0A356LBF9</accession>
<dbReference type="InterPro" id="IPR006089">
    <property type="entry name" value="Acyl-CoA_DH_CS"/>
</dbReference>
<dbReference type="AlphaFoldDB" id="A0A356LBF9"/>
<dbReference type="InterPro" id="IPR036250">
    <property type="entry name" value="AcylCo_DH-like_C"/>
</dbReference>
<dbReference type="PANTHER" id="PTHR42707:SF3">
    <property type="entry name" value="ACYL-COA DEHYDROGENASE AIDB-RELATED"/>
    <property type="match status" value="1"/>
</dbReference>
<dbReference type="Pfam" id="PF02770">
    <property type="entry name" value="Acyl-CoA_dh_M"/>
    <property type="match status" value="1"/>
</dbReference>
<dbReference type="InterPro" id="IPR006091">
    <property type="entry name" value="Acyl-CoA_Oxase/DH_mid-dom"/>
</dbReference>
<feature type="domain" description="Acyl-CoA oxidase/dehydrogenase middle" evidence="6">
    <location>
        <begin position="177"/>
        <end position="272"/>
    </location>
</feature>
<dbReference type="Proteomes" id="UP000264036">
    <property type="component" value="Unassembled WGS sequence"/>
</dbReference>
<dbReference type="InterPro" id="IPR009100">
    <property type="entry name" value="AcylCoA_DH/oxidase_NM_dom_sf"/>
</dbReference>
<comment type="cofactor">
    <cofactor evidence="1">
        <name>FAD</name>
        <dbReference type="ChEBI" id="CHEBI:57692"/>
    </cofactor>
</comment>
<keyword evidence="3" id="KW-0285">Flavoprotein</keyword>
<dbReference type="Gene3D" id="2.40.110.20">
    <property type="match status" value="1"/>
</dbReference>
<evidence type="ECO:0000259" key="7">
    <source>
        <dbReference type="Pfam" id="PF18158"/>
    </source>
</evidence>
<organism evidence="8 9">
    <name type="scientific">Advenella kashmirensis</name>
    <dbReference type="NCBI Taxonomy" id="310575"/>
    <lineage>
        <taxon>Bacteria</taxon>
        <taxon>Pseudomonadati</taxon>
        <taxon>Pseudomonadota</taxon>
        <taxon>Betaproteobacteria</taxon>
        <taxon>Burkholderiales</taxon>
        <taxon>Alcaligenaceae</taxon>
    </lineage>
</organism>
<dbReference type="Gene3D" id="1.20.140.10">
    <property type="entry name" value="Butyryl-CoA Dehydrogenase, subunit A, domain 3"/>
    <property type="match status" value="1"/>
</dbReference>
<protein>
    <submittedName>
        <fullName evidence="8">Acyl-CoA dehydrogenase</fullName>
    </submittedName>
</protein>
<evidence type="ECO:0000256" key="1">
    <source>
        <dbReference type="ARBA" id="ARBA00001974"/>
    </source>
</evidence>
<evidence type="ECO:0000256" key="2">
    <source>
        <dbReference type="ARBA" id="ARBA00009347"/>
    </source>
</evidence>
<comment type="similarity">
    <text evidence="2">Belongs to the acyl-CoA dehydrogenase family.</text>
</comment>
<dbReference type="PANTHER" id="PTHR42707">
    <property type="entry name" value="ACYL-COA DEHYDROGENASE"/>
    <property type="match status" value="1"/>
</dbReference>